<keyword evidence="2" id="KW-0812">Transmembrane</keyword>
<dbReference type="AlphaFoldDB" id="A0AAU7CTV0"/>
<feature type="transmembrane region" description="Helical" evidence="2">
    <location>
        <begin position="260"/>
        <end position="276"/>
    </location>
</feature>
<dbReference type="PANTHER" id="PTHR37422:SF13">
    <property type="entry name" value="LIPOPOLYSACCHARIDE BIOSYNTHESIS PROTEIN PA4999-RELATED"/>
    <property type="match status" value="1"/>
</dbReference>
<protein>
    <recommendedName>
        <fullName evidence="4">O-antigen ligase domain-containing protein</fullName>
    </recommendedName>
</protein>
<feature type="transmembrane region" description="Helical" evidence="2">
    <location>
        <begin position="384"/>
        <end position="406"/>
    </location>
</feature>
<keyword evidence="2" id="KW-0472">Membrane</keyword>
<name>A0AAU7CTV0_9BACT</name>
<feature type="transmembrane region" description="Helical" evidence="2">
    <location>
        <begin position="65"/>
        <end position="81"/>
    </location>
</feature>
<dbReference type="InterPro" id="IPR051533">
    <property type="entry name" value="WaaL-like"/>
</dbReference>
<feature type="transmembrane region" description="Helical" evidence="2">
    <location>
        <begin position="123"/>
        <end position="142"/>
    </location>
</feature>
<feature type="region of interest" description="Disordered" evidence="1">
    <location>
        <begin position="463"/>
        <end position="484"/>
    </location>
</feature>
<evidence type="ECO:0008006" key="4">
    <source>
        <dbReference type="Google" id="ProtNLM"/>
    </source>
</evidence>
<evidence type="ECO:0000256" key="2">
    <source>
        <dbReference type="SAM" id="Phobius"/>
    </source>
</evidence>
<organism evidence="3">
    <name type="scientific">Singulisphaera sp. Ch08</name>
    <dbReference type="NCBI Taxonomy" id="3120278"/>
    <lineage>
        <taxon>Bacteria</taxon>
        <taxon>Pseudomonadati</taxon>
        <taxon>Planctomycetota</taxon>
        <taxon>Planctomycetia</taxon>
        <taxon>Isosphaerales</taxon>
        <taxon>Isosphaeraceae</taxon>
        <taxon>Singulisphaera</taxon>
    </lineage>
</organism>
<feature type="transmembrane region" description="Helical" evidence="2">
    <location>
        <begin position="237"/>
        <end position="254"/>
    </location>
</feature>
<evidence type="ECO:0000256" key="1">
    <source>
        <dbReference type="SAM" id="MobiDB-lite"/>
    </source>
</evidence>
<reference evidence="3" key="1">
    <citation type="submission" date="2024-05" db="EMBL/GenBank/DDBJ databases">
        <title>Planctomycetes of the genus Singulisphaera possess chitinolytic capabilities.</title>
        <authorList>
            <person name="Ivanova A."/>
        </authorList>
    </citation>
    <scope>NUCLEOTIDE SEQUENCE</scope>
    <source>
        <strain evidence="3">Ch08T</strain>
        <plasmid evidence="3">pSnCh</plasmid>
    </source>
</reference>
<feature type="transmembrane region" description="Helical" evidence="2">
    <location>
        <begin position="149"/>
        <end position="169"/>
    </location>
</feature>
<dbReference type="EMBL" id="CP155448">
    <property type="protein sequence ID" value="XBH08463.1"/>
    <property type="molecule type" value="Genomic_DNA"/>
</dbReference>
<gene>
    <name evidence="3" type="ORF">V5E97_40050</name>
</gene>
<feature type="transmembrane region" description="Helical" evidence="2">
    <location>
        <begin position="413"/>
        <end position="438"/>
    </location>
</feature>
<feature type="transmembrane region" description="Helical" evidence="2">
    <location>
        <begin position="283"/>
        <end position="302"/>
    </location>
</feature>
<dbReference type="RefSeq" id="WP_406701334.1">
    <property type="nucleotide sequence ID" value="NZ_CP155448.1"/>
</dbReference>
<proteinExistence type="predicted"/>
<accession>A0AAU7CTV0</accession>
<feature type="region of interest" description="Disordered" evidence="1">
    <location>
        <begin position="1"/>
        <end position="30"/>
    </location>
</feature>
<feature type="compositionally biased region" description="Low complexity" evidence="1">
    <location>
        <begin position="15"/>
        <end position="30"/>
    </location>
</feature>
<sequence>MAGDGQAIPVPAPASPRARSARRSGGSRAKGPAWGWLEVFVLSQTFLPALLFIPGSSPARTPIRVAAYAIATAAWVLLAWRGRRLPGSDTFPARPWLMFCTVWLGFSVFHPNSYSMVAASAQAALYIAVISPAFWAPLALNAKQQIGRVMALLFLCNALSSLVGVAQVFRPETFNPPVIPAMNNAFQGEDLIYEAGGQKIMRPCGLTDTPGAVAPAGLAAALLGLCWALLPIATWKRLASVGLAFVGMAAIYYTQVRLTIVMLGITLAALTALLALRQDYRKLTLLTVLGAIVVVGASLWVMRASGDAVNERLMTLFTSNPAKLYGESRGGFVQHAFEEVLWDYPLGYGMGWWGMIHASFGDPQRPTPVWVEVMWPAWIYDGGFPLLIGYVGALVVAMLDSIRIALRCKDREVAYWGAVIVAFNLSILATCFSFVAFLSPIGIQFWLLAATLHAADARTRTVSAKSKSPRDSPKTKMTVAPPGL</sequence>
<dbReference type="PANTHER" id="PTHR37422">
    <property type="entry name" value="TEICHURONIC ACID BIOSYNTHESIS PROTEIN TUAE"/>
    <property type="match status" value="1"/>
</dbReference>
<evidence type="ECO:0000313" key="3">
    <source>
        <dbReference type="EMBL" id="XBH08463.1"/>
    </source>
</evidence>
<geneLocation type="plasmid" evidence="3">
    <name>pSnCh</name>
</geneLocation>
<keyword evidence="2" id="KW-1133">Transmembrane helix</keyword>
<keyword evidence="3" id="KW-0614">Plasmid</keyword>
<feature type="transmembrane region" description="Helical" evidence="2">
    <location>
        <begin position="93"/>
        <end position="111"/>
    </location>
</feature>
<feature type="transmembrane region" description="Helical" evidence="2">
    <location>
        <begin position="212"/>
        <end position="230"/>
    </location>
</feature>
<feature type="transmembrane region" description="Helical" evidence="2">
    <location>
        <begin position="33"/>
        <end position="53"/>
    </location>
</feature>